<reference evidence="2 3" key="1">
    <citation type="submission" date="2020-05" db="EMBL/GenBank/DDBJ databases">
        <title>Horizontal transmission and recombination maintain forever young bacterial symbiont genomes.</title>
        <authorList>
            <person name="Russell S.L."/>
            <person name="Pepper-Tunick E."/>
            <person name="Svedberg J."/>
            <person name="Byrne A."/>
            <person name="Ruelas Castillo J."/>
            <person name="Vollmers C."/>
            <person name="Beinart R.A."/>
            <person name="Corbett-Detig R."/>
        </authorList>
    </citation>
    <scope>NUCLEOTIDE SEQUENCE [LARGE SCALE GENOMIC DNA]</scope>
    <source>
        <strain evidence="2">455</strain>
    </source>
</reference>
<dbReference type="AlphaFoldDB" id="A0A853F8M1"/>
<evidence type="ECO:0000259" key="1">
    <source>
        <dbReference type="Pfam" id="PF04851"/>
    </source>
</evidence>
<evidence type="ECO:0000313" key="2">
    <source>
        <dbReference type="EMBL" id="NYT28025.1"/>
    </source>
</evidence>
<dbReference type="GO" id="GO:0005524">
    <property type="term" value="F:ATP binding"/>
    <property type="evidence" value="ECO:0007669"/>
    <property type="project" value="InterPro"/>
</dbReference>
<name>A0A853F8M1_9GAMM</name>
<dbReference type="InterPro" id="IPR006935">
    <property type="entry name" value="Helicase/UvrB_N"/>
</dbReference>
<gene>
    <name evidence="2" type="ORF">H0A76_09115</name>
</gene>
<keyword evidence="2" id="KW-0347">Helicase</keyword>
<proteinExistence type="predicted"/>
<feature type="domain" description="Helicase/UvrB N-terminal" evidence="1">
    <location>
        <begin position="21"/>
        <end position="74"/>
    </location>
</feature>
<dbReference type="Gene3D" id="3.40.50.300">
    <property type="entry name" value="P-loop containing nucleotide triphosphate hydrolases"/>
    <property type="match status" value="1"/>
</dbReference>
<dbReference type="EMBL" id="JACCHT010000002">
    <property type="protein sequence ID" value="NYT28025.1"/>
    <property type="molecule type" value="Genomic_DNA"/>
</dbReference>
<evidence type="ECO:0000313" key="3">
    <source>
        <dbReference type="Proteomes" id="UP000568751"/>
    </source>
</evidence>
<accession>A0A853F8M1</accession>
<sequence length="80" mass="9121">MTDYEEGCIKLPNTEIVKAQYSLFDHQVKASVETIKLLHTKDRSRAILHMPTGSGKTRTAMHIIANYLRENQNNCYLVGI</sequence>
<protein>
    <submittedName>
        <fullName evidence="2">DEAD/DEAH box helicase family protein</fullName>
    </submittedName>
</protein>
<comment type="caution">
    <text evidence="2">The sequence shown here is derived from an EMBL/GenBank/DDBJ whole genome shotgun (WGS) entry which is preliminary data.</text>
</comment>
<organism evidence="2 3">
    <name type="scientific">Candidatus Thiodubiliella endoseptemdiera</name>
    <dbReference type="NCBI Taxonomy" id="2738886"/>
    <lineage>
        <taxon>Bacteria</taxon>
        <taxon>Pseudomonadati</taxon>
        <taxon>Pseudomonadota</taxon>
        <taxon>Gammaproteobacteria</taxon>
        <taxon>Candidatus Pseudothioglobaceae</taxon>
        <taxon>Candidatus Thiodubiliella</taxon>
    </lineage>
</organism>
<dbReference type="InterPro" id="IPR027417">
    <property type="entry name" value="P-loop_NTPase"/>
</dbReference>
<dbReference type="GO" id="GO:0004386">
    <property type="term" value="F:helicase activity"/>
    <property type="evidence" value="ECO:0007669"/>
    <property type="project" value="UniProtKB-KW"/>
</dbReference>
<keyword evidence="2" id="KW-0067">ATP-binding</keyword>
<dbReference type="GO" id="GO:0003677">
    <property type="term" value="F:DNA binding"/>
    <property type="evidence" value="ECO:0007669"/>
    <property type="project" value="InterPro"/>
</dbReference>
<keyword evidence="2" id="KW-0547">Nucleotide-binding</keyword>
<dbReference type="Proteomes" id="UP000568751">
    <property type="component" value="Unassembled WGS sequence"/>
</dbReference>
<dbReference type="SUPFAM" id="SSF52540">
    <property type="entry name" value="P-loop containing nucleoside triphosphate hydrolases"/>
    <property type="match status" value="1"/>
</dbReference>
<keyword evidence="2" id="KW-0378">Hydrolase</keyword>
<dbReference type="GO" id="GO:0016787">
    <property type="term" value="F:hydrolase activity"/>
    <property type="evidence" value="ECO:0007669"/>
    <property type="project" value="InterPro"/>
</dbReference>
<dbReference type="Pfam" id="PF04851">
    <property type="entry name" value="ResIII"/>
    <property type="match status" value="1"/>
</dbReference>